<dbReference type="PANTHER" id="PTHR34822">
    <property type="entry name" value="GRPB DOMAIN PROTEIN (AFU_ORTHOLOGUE AFUA_1G01530)"/>
    <property type="match status" value="1"/>
</dbReference>
<dbReference type="RefSeq" id="WP_095822907.1">
    <property type="nucleotide sequence ID" value="NZ_NSGH01000032.1"/>
</dbReference>
<dbReference type="Pfam" id="PF04229">
    <property type="entry name" value="GrpB"/>
    <property type="match status" value="1"/>
</dbReference>
<proteinExistence type="predicted"/>
<dbReference type="EMBL" id="NSGH01000032">
    <property type="protein sequence ID" value="PBB04668.1"/>
    <property type="molecule type" value="Genomic_DNA"/>
</dbReference>
<evidence type="ECO:0000313" key="2">
    <source>
        <dbReference type="Proteomes" id="UP000217561"/>
    </source>
</evidence>
<sequence>MLGLPKGEVFLVPWTEDWSKEFLSEKERIQNKISRFIEDIHHIGSTAVKGLSAKPIIDIAIEIKDFNDGKHCVIPLESLGYSYKGINILPDRHYFSKGEPRTHQIHMYQTGSNFLVEQLKFRDYLRSNGDARMEYQELKIQLLKANKHNKHKYADEKTNFVNAVLAKI</sequence>
<dbReference type="Proteomes" id="UP000217561">
    <property type="component" value="Unassembled WGS sequence"/>
</dbReference>
<dbReference type="PANTHER" id="PTHR34822:SF1">
    <property type="entry name" value="GRPB FAMILY PROTEIN"/>
    <property type="match status" value="1"/>
</dbReference>
<gene>
    <name evidence="1" type="ORF">CKW00_12915</name>
</gene>
<dbReference type="SUPFAM" id="SSF81301">
    <property type="entry name" value="Nucleotidyltransferase"/>
    <property type="match status" value="1"/>
</dbReference>
<organism evidence="1 2">
    <name type="scientific">Salimicrobium humidisoli</name>
    <dbReference type="NCBI Taxonomy" id="2029857"/>
    <lineage>
        <taxon>Bacteria</taxon>
        <taxon>Bacillati</taxon>
        <taxon>Bacillota</taxon>
        <taxon>Bacilli</taxon>
        <taxon>Bacillales</taxon>
        <taxon>Bacillaceae</taxon>
        <taxon>Salimicrobium</taxon>
    </lineage>
</organism>
<comment type="caution">
    <text evidence="1">The sequence shown here is derived from an EMBL/GenBank/DDBJ whole genome shotgun (WGS) entry which is preliminary data.</text>
</comment>
<reference evidence="1 2" key="1">
    <citation type="submission" date="2017-08" db="EMBL/GenBank/DDBJ databases">
        <title>Salimicrobium alkalisoli sp. nov., isolated from saline alkaline soil.</title>
        <authorList>
            <person name="Zhang G."/>
            <person name="Xiong Q."/>
        </authorList>
    </citation>
    <scope>NUCLEOTIDE SEQUENCE [LARGE SCALE GENOMIC DNA]</scope>
    <source>
        <strain evidence="1 2">WN024</strain>
    </source>
</reference>
<dbReference type="Gene3D" id="3.30.460.10">
    <property type="entry name" value="Beta Polymerase, domain 2"/>
    <property type="match status" value="1"/>
</dbReference>
<evidence type="ECO:0008006" key="3">
    <source>
        <dbReference type="Google" id="ProtNLM"/>
    </source>
</evidence>
<accession>A0ABX4HNN1</accession>
<evidence type="ECO:0000313" key="1">
    <source>
        <dbReference type="EMBL" id="PBB04668.1"/>
    </source>
</evidence>
<keyword evidence="2" id="KW-1185">Reference proteome</keyword>
<dbReference type="InterPro" id="IPR007344">
    <property type="entry name" value="GrpB/CoaE"/>
</dbReference>
<name>A0ABX4HNN1_9BACI</name>
<dbReference type="InterPro" id="IPR043519">
    <property type="entry name" value="NT_sf"/>
</dbReference>
<protein>
    <recommendedName>
        <fullName evidence="3">GrpB protein</fullName>
    </recommendedName>
</protein>